<dbReference type="Proteomes" id="UP000198694">
    <property type="component" value="Unassembled WGS sequence"/>
</dbReference>
<name>A0A1G9AMZ0_9BACI</name>
<evidence type="ECO:0008006" key="5">
    <source>
        <dbReference type="Google" id="ProtNLM"/>
    </source>
</evidence>
<evidence type="ECO:0000256" key="1">
    <source>
        <dbReference type="SAM" id="MobiDB-lite"/>
    </source>
</evidence>
<feature type="transmembrane region" description="Helical" evidence="2">
    <location>
        <begin position="642"/>
        <end position="663"/>
    </location>
</feature>
<feature type="transmembrane region" description="Helical" evidence="2">
    <location>
        <begin position="289"/>
        <end position="307"/>
    </location>
</feature>
<dbReference type="STRING" id="407036.SAMN05216243_2582"/>
<dbReference type="AlphaFoldDB" id="A0A1G9AMZ0"/>
<keyword evidence="2" id="KW-1133">Transmembrane helix</keyword>
<feature type="transmembrane region" description="Helical" evidence="2">
    <location>
        <begin position="961"/>
        <end position="978"/>
    </location>
</feature>
<gene>
    <name evidence="3" type="ORF">SAMN05216243_2582</name>
</gene>
<feature type="transmembrane region" description="Helical" evidence="2">
    <location>
        <begin position="850"/>
        <end position="865"/>
    </location>
</feature>
<feature type="transmembrane region" description="Helical" evidence="2">
    <location>
        <begin position="314"/>
        <end position="332"/>
    </location>
</feature>
<feature type="transmembrane region" description="Helical" evidence="2">
    <location>
        <begin position="115"/>
        <end position="134"/>
    </location>
</feature>
<feature type="transmembrane region" description="Helical" evidence="2">
    <location>
        <begin position="367"/>
        <end position="386"/>
    </location>
</feature>
<feature type="transmembrane region" description="Helical" evidence="2">
    <location>
        <begin position="590"/>
        <end position="611"/>
    </location>
</feature>
<feature type="transmembrane region" description="Helical" evidence="2">
    <location>
        <begin position="1041"/>
        <end position="1061"/>
    </location>
</feature>
<feature type="transmembrane region" description="Helical" evidence="2">
    <location>
        <begin position="1017"/>
        <end position="1035"/>
    </location>
</feature>
<feature type="transmembrane region" description="Helical" evidence="2">
    <location>
        <begin position="232"/>
        <end position="252"/>
    </location>
</feature>
<proteinExistence type="predicted"/>
<feature type="transmembrane region" description="Helical" evidence="2">
    <location>
        <begin position="392"/>
        <end position="412"/>
    </location>
</feature>
<evidence type="ECO:0000313" key="3">
    <source>
        <dbReference type="EMBL" id="SDK27895.1"/>
    </source>
</evidence>
<evidence type="ECO:0000313" key="4">
    <source>
        <dbReference type="Proteomes" id="UP000198694"/>
    </source>
</evidence>
<feature type="transmembrane region" description="Helical" evidence="2">
    <location>
        <begin position="933"/>
        <end position="949"/>
    </location>
</feature>
<dbReference type="OrthoDB" id="1815069at2"/>
<sequence>MEGPSRKQREAIVKEEMVKMRKEGWMSAEHYQVFLDAYNGYLDNGNEQRTDSLSTNQSPKQKRPAKDKVPKQKKRLTAEQIRERNITWSLILGVIFLLIGGLVVATSTWDQLGAVMKVFSILFVSVFFLALSGISSRLLRIEKTAFAFLVLGGLLIPIAVIAIGYFELLGSYLSLTGEGRYLLGLLGAVLPLPLYIRNAARHHSRLFVWISYLFLSCAVGFALAALPLSIDMFYFLMMVFNGVLLMVYHHFHANSKIAIFVKELPAYTQLNLVISTLLMMFLFNQELFYSFNLLVTASLYMSMVFVYKKKEYQFVFSALFVYGIYQLVEHSALQTVDWLIYALAGAVYLGFSYAAKSDHFISKAFQYTSGFISFLAFIYISWQGLLLKDGEASFVLLLAYLVIAATYTYLAYVVNYMVFRWLAPFFLLITGYQSWSVFDTTFQWGNPEIFIFFYGMLLFLLIGLYNKNIYLHPIKASSFYLGITAMILATAYPFLFEEFLKTAFLLAMLGIVAVLVSKADLPKKIINLAVGAHAGSWLLALLVLYPQMVRELQAYSDFFNRPFHFAAAGLLMLAVSVGWQTFYEGRLGRSTFYAGQGAYLFGVILLLDMSITVDVNIVRPAILFIGIAVFVWLARRMSLKPIWLLVALAALAFYMSLLSPLSFETFGSAIIYMIFGPIVLLVVYHVVGQKIKELKPYFFWVAHSSQLCILGLMLVDQMYRPSVSPVLLFLILGTYVYSMLVKPAEWQRKLFLYGALTMIPVILSTVCSYYGWFETIPDVYHWAVSSIIIGFIWLLVSPDWKARLEWYLIPFSNIGLYYLLTNRGTESVSEIVLFLLYVVFNLFFWHRREWSLGVVIPLAATFLMWEQERYLLDDYQLLLMSLASFLILSAAGRMLFKRFYHLDANPYYVDWYSILGMLYLGYAATFISWYDSVWIKIIPVLLLACWLFAQEKRFTRILTQRIVRTLSLISLLPAYYLLVDAYENSIPEIISGEITIFPFLLIAIYLSLTIWRSYKHIMNQVQLAVLLFVTAYLVIDAIQSGTIWDALIIGSLSLLSMLAGMQLRMKSYFLVGVGTLLFNVIYQTKPYWGNMPWWGYLLVAGFTLISVASYNEWQKQRKKEGKQGKLEQKLKKIYSTLKDWN</sequence>
<feature type="transmembrane region" description="Helical" evidence="2">
    <location>
        <begin position="1068"/>
        <end position="1088"/>
    </location>
</feature>
<feature type="transmembrane region" description="Helical" evidence="2">
    <location>
        <begin position="502"/>
        <end position="519"/>
    </location>
</feature>
<accession>A0A1G9AMZ0</accession>
<keyword evidence="4" id="KW-1185">Reference proteome</keyword>
<feature type="transmembrane region" description="Helical" evidence="2">
    <location>
        <begin position="990"/>
        <end position="1010"/>
    </location>
</feature>
<feature type="transmembrane region" description="Helical" evidence="2">
    <location>
        <begin position="779"/>
        <end position="797"/>
    </location>
</feature>
<feature type="transmembrane region" description="Helical" evidence="2">
    <location>
        <begin position="264"/>
        <end position="283"/>
    </location>
</feature>
<feature type="transmembrane region" description="Helical" evidence="2">
    <location>
        <begin position="526"/>
        <end position="545"/>
    </location>
</feature>
<feature type="region of interest" description="Disordered" evidence="1">
    <location>
        <begin position="48"/>
        <end position="74"/>
    </location>
</feature>
<feature type="transmembrane region" description="Helical" evidence="2">
    <location>
        <begin position="172"/>
        <end position="194"/>
    </location>
</feature>
<dbReference type="RefSeq" id="WP_093214892.1">
    <property type="nucleotide sequence ID" value="NZ_FNFL01000004.1"/>
</dbReference>
<protein>
    <recommendedName>
        <fullName evidence="5">DUF2157 domain-containing protein</fullName>
    </recommendedName>
</protein>
<feature type="transmembrane region" description="Helical" evidence="2">
    <location>
        <begin position="827"/>
        <end position="845"/>
    </location>
</feature>
<feature type="transmembrane region" description="Helical" evidence="2">
    <location>
        <begin position="617"/>
        <end position="635"/>
    </location>
</feature>
<organism evidence="3 4">
    <name type="scientific">Sediminibacillus albus</name>
    <dbReference type="NCBI Taxonomy" id="407036"/>
    <lineage>
        <taxon>Bacteria</taxon>
        <taxon>Bacillati</taxon>
        <taxon>Bacillota</taxon>
        <taxon>Bacilli</taxon>
        <taxon>Bacillales</taxon>
        <taxon>Bacillaceae</taxon>
        <taxon>Sediminibacillus</taxon>
    </lineage>
</organism>
<feature type="transmembrane region" description="Helical" evidence="2">
    <location>
        <begin position="877"/>
        <end position="896"/>
    </location>
</feature>
<feature type="transmembrane region" description="Helical" evidence="2">
    <location>
        <begin position="721"/>
        <end position="738"/>
    </location>
</feature>
<feature type="transmembrane region" description="Helical" evidence="2">
    <location>
        <begin position="908"/>
        <end position="927"/>
    </location>
</feature>
<feature type="transmembrane region" description="Helical" evidence="2">
    <location>
        <begin position="338"/>
        <end position="355"/>
    </location>
</feature>
<reference evidence="3 4" key="1">
    <citation type="submission" date="2016-10" db="EMBL/GenBank/DDBJ databases">
        <authorList>
            <person name="de Groot N.N."/>
        </authorList>
    </citation>
    <scope>NUCLEOTIDE SEQUENCE [LARGE SCALE GENOMIC DNA]</scope>
    <source>
        <strain evidence="3 4">CGMCC 1.6502</strain>
    </source>
</reference>
<feature type="transmembrane region" description="Helical" evidence="2">
    <location>
        <begin position="565"/>
        <end position="583"/>
    </location>
</feature>
<evidence type="ECO:0000256" key="2">
    <source>
        <dbReference type="SAM" id="Phobius"/>
    </source>
</evidence>
<feature type="transmembrane region" description="Helical" evidence="2">
    <location>
        <begin position="206"/>
        <end position="226"/>
    </location>
</feature>
<feature type="transmembrane region" description="Helical" evidence="2">
    <location>
        <begin position="750"/>
        <end position="773"/>
    </location>
</feature>
<dbReference type="EMBL" id="FNFL01000004">
    <property type="protein sequence ID" value="SDK27895.1"/>
    <property type="molecule type" value="Genomic_DNA"/>
</dbReference>
<feature type="transmembrane region" description="Helical" evidence="2">
    <location>
        <begin position="478"/>
        <end position="496"/>
    </location>
</feature>
<keyword evidence="2" id="KW-0812">Transmembrane</keyword>
<feature type="transmembrane region" description="Helical" evidence="2">
    <location>
        <begin position="669"/>
        <end position="688"/>
    </location>
</feature>
<feature type="transmembrane region" description="Helical" evidence="2">
    <location>
        <begin position="1094"/>
        <end position="1113"/>
    </location>
</feature>
<feature type="transmembrane region" description="Helical" evidence="2">
    <location>
        <begin position="86"/>
        <end position="109"/>
    </location>
</feature>
<feature type="compositionally biased region" description="Polar residues" evidence="1">
    <location>
        <begin position="48"/>
        <end position="59"/>
    </location>
</feature>
<keyword evidence="2" id="KW-0472">Membrane</keyword>
<feature type="transmembrane region" description="Helical" evidence="2">
    <location>
        <begin position="146"/>
        <end position="166"/>
    </location>
</feature>
<feature type="transmembrane region" description="Helical" evidence="2">
    <location>
        <begin position="449"/>
        <end position="466"/>
    </location>
</feature>
<feature type="compositionally biased region" description="Basic and acidic residues" evidence="1">
    <location>
        <begin position="64"/>
        <end position="74"/>
    </location>
</feature>
<feature type="transmembrane region" description="Helical" evidence="2">
    <location>
        <begin position="419"/>
        <end position="437"/>
    </location>
</feature>